<dbReference type="RefSeq" id="XP_067804020.1">
    <property type="nucleotide sequence ID" value="XM_067945229.1"/>
</dbReference>
<comment type="caution">
    <text evidence="2">The sequence shown here is derived from an EMBL/GenBank/DDBJ whole genome shotgun (WGS) entry which is preliminary data.</text>
</comment>
<reference evidence="2" key="1">
    <citation type="journal article" date="2023" name="Nat. Microbiol.">
        <title>Babesia duncani multi-omics identifies virulence factors and drug targets.</title>
        <authorList>
            <person name="Singh P."/>
            <person name="Lonardi S."/>
            <person name="Liang Q."/>
            <person name="Vydyam P."/>
            <person name="Khabirova E."/>
            <person name="Fang T."/>
            <person name="Gihaz S."/>
            <person name="Thekkiniath J."/>
            <person name="Munshi M."/>
            <person name="Abel S."/>
            <person name="Ciampossin L."/>
            <person name="Batugedara G."/>
            <person name="Gupta M."/>
            <person name="Lu X.M."/>
            <person name="Lenz T."/>
            <person name="Chakravarty S."/>
            <person name="Cornillot E."/>
            <person name="Hu Y."/>
            <person name="Ma W."/>
            <person name="Gonzalez L.M."/>
            <person name="Sanchez S."/>
            <person name="Estrada K."/>
            <person name="Sanchez-Flores A."/>
            <person name="Montero E."/>
            <person name="Harb O.S."/>
            <person name="Le Roch K.G."/>
            <person name="Mamoun C.B."/>
        </authorList>
    </citation>
    <scope>NUCLEOTIDE SEQUENCE</scope>
    <source>
        <strain evidence="2">WA1</strain>
    </source>
</reference>
<dbReference type="AlphaFoldDB" id="A0AAD9PLW0"/>
<dbReference type="KEGG" id="bdw:94334475"/>
<evidence type="ECO:0000256" key="1">
    <source>
        <dbReference type="SAM" id="SignalP"/>
    </source>
</evidence>
<evidence type="ECO:0000313" key="2">
    <source>
        <dbReference type="EMBL" id="KAK2197178.1"/>
    </source>
</evidence>
<keyword evidence="1" id="KW-0732">Signal</keyword>
<organism evidence="2 3">
    <name type="scientific">Babesia duncani</name>
    <dbReference type="NCBI Taxonomy" id="323732"/>
    <lineage>
        <taxon>Eukaryota</taxon>
        <taxon>Sar</taxon>
        <taxon>Alveolata</taxon>
        <taxon>Apicomplexa</taxon>
        <taxon>Aconoidasida</taxon>
        <taxon>Piroplasmida</taxon>
        <taxon>Babesiidae</taxon>
        <taxon>Babesia</taxon>
    </lineage>
</organism>
<proteinExistence type="predicted"/>
<accession>A0AAD9PLW0</accession>
<dbReference type="EMBL" id="JALLKP010000001">
    <property type="protein sequence ID" value="KAK2197178.1"/>
    <property type="molecule type" value="Genomic_DNA"/>
</dbReference>
<feature type="signal peptide" evidence="1">
    <location>
        <begin position="1"/>
        <end position="21"/>
    </location>
</feature>
<dbReference type="GeneID" id="94334475"/>
<sequence length="537" mass="64829">MPYVIKSTICVLLFFIAYLNCDAVIRKVYNGGFLSIPSTYSNYRFLENSTVSLDRFKHDGFEFISDNENREYNSKFKLHVRGKPSIRLPPVDRSKLPKDIELDYENILRSNDPSIINYNTRLTGFPGIDIRKVDNLYGRIYDSRVLIRQLRYFLERDDFHSVPRLLRDNKYILNRQVCAAFSNDIFHLLHVRLKYRLPEKETLDEDTRFLVSRYVSQHILQQDLESRLYYRWLEPGEIPPKVPSFDPEYREPNATPEKPIHVKDTIAYRKLIQRVEDLDENVRLKTLRELYYRLLHSKKNKLLGSLWRYQKLKECHRLGYFRKVRNKVDIDRISPFLSRPLRCTDEISKLYTGHFEEAIDKKDLATACWILKRYTRYIDCKNRVDLFKKFVKLFEEVHECKKYNQDALKLLRGLYRTTITRRKVLIKWNEPLLVRDADKSMKELYEEQLEAYRKRRDARNIELCERRGINVKEVEDFSNVYGEDWIPILYPEEYKEQLEKQKHRLDKLRAKVQWIRSVEQEKKRKEQSYEPDEVITC</sequence>
<dbReference type="Proteomes" id="UP001214638">
    <property type="component" value="Unassembled WGS sequence"/>
</dbReference>
<name>A0AAD9PLW0_9APIC</name>
<evidence type="ECO:0000313" key="3">
    <source>
        <dbReference type="Proteomes" id="UP001214638"/>
    </source>
</evidence>
<keyword evidence="3" id="KW-1185">Reference proteome</keyword>
<feature type="chain" id="PRO_5041923657" evidence="1">
    <location>
        <begin position="22"/>
        <end position="537"/>
    </location>
</feature>
<protein>
    <submittedName>
        <fullName evidence="2">Uncharacterized protein</fullName>
    </submittedName>
</protein>
<gene>
    <name evidence="2" type="ORF">BdWA1_000177</name>
</gene>